<sequence>MDPLFLAKLYFLKSLASEVELFLRDFQRDDPAVPFLFSALTSTITNIMERFMTKDATESLTTLERSDIRNQKNHLKLQDLSLGFGTLRQLRKCDLTTEALEKFQTSCKNAMIAYISKLLKRSPLTEPLTCAASCLDRFLIHNAVYKVLICCG</sequence>
<evidence type="ECO:0000313" key="2">
    <source>
        <dbReference type="Proteomes" id="UP001239111"/>
    </source>
</evidence>
<protein>
    <submittedName>
        <fullName evidence="1">Uncharacterized protein</fullName>
    </submittedName>
</protein>
<dbReference type="EMBL" id="CM056743">
    <property type="protein sequence ID" value="KAJ8672177.1"/>
    <property type="molecule type" value="Genomic_DNA"/>
</dbReference>
<reference evidence="1" key="1">
    <citation type="submission" date="2023-04" db="EMBL/GenBank/DDBJ databases">
        <title>A chromosome-level genome assembly of the parasitoid wasp Eretmocerus hayati.</title>
        <authorList>
            <person name="Zhong Y."/>
            <person name="Liu S."/>
            <person name="Liu Y."/>
        </authorList>
    </citation>
    <scope>NUCLEOTIDE SEQUENCE</scope>
    <source>
        <strain evidence="1">ZJU_SS_LIU_2023</strain>
    </source>
</reference>
<accession>A0ACC2NPL0</accession>
<evidence type="ECO:0000313" key="1">
    <source>
        <dbReference type="EMBL" id="KAJ8672177.1"/>
    </source>
</evidence>
<keyword evidence="2" id="KW-1185">Reference proteome</keyword>
<name>A0ACC2NPL0_9HYME</name>
<organism evidence="1 2">
    <name type="scientific">Eretmocerus hayati</name>
    <dbReference type="NCBI Taxonomy" id="131215"/>
    <lineage>
        <taxon>Eukaryota</taxon>
        <taxon>Metazoa</taxon>
        <taxon>Ecdysozoa</taxon>
        <taxon>Arthropoda</taxon>
        <taxon>Hexapoda</taxon>
        <taxon>Insecta</taxon>
        <taxon>Pterygota</taxon>
        <taxon>Neoptera</taxon>
        <taxon>Endopterygota</taxon>
        <taxon>Hymenoptera</taxon>
        <taxon>Apocrita</taxon>
        <taxon>Proctotrupomorpha</taxon>
        <taxon>Chalcidoidea</taxon>
        <taxon>Aphelinidae</taxon>
        <taxon>Aphelininae</taxon>
        <taxon>Eretmocerus</taxon>
    </lineage>
</organism>
<comment type="caution">
    <text evidence="1">The sequence shown here is derived from an EMBL/GenBank/DDBJ whole genome shotgun (WGS) entry which is preliminary data.</text>
</comment>
<gene>
    <name evidence="1" type="ORF">QAD02_003436</name>
</gene>
<proteinExistence type="predicted"/>
<dbReference type="Proteomes" id="UP001239111">
    <property type="component" value="Chromosome 3"/>
</dbReference>